<reference evidence="3 4" key="1">
    <citation type="submission" date="2019-03" db="EMBL/GenBank/DDBJ databases">
        <title>Rhodosporidium diobovatum UCD-FST 08-225 genome sequencing, assembly, and annotation.</title>
        <authorList>
            <person name="Fakankun I.U."/>
            <person name="Fristensky B."/>
            <person name="Levin D.B."/>
        </authorList>
    </citation>
    <scope>NUCLEOTIDE SEQUENCE [LARGE SCALE GENOMIC DNA]</scope>
    <source>
        <strain evidence="3 4">UCD-FST 08-225</strain>
    </source>
</reference>
<accession>A0A5C5G1N5</accession>
<dbReference type="GO" id="GO:0005737">
    <property type="term" value="C:cytoplasm"/>
    <property type="evidence" value="ECO:0007669"/>
    <property type="project" value="TreeGrafter"/>
</dbReference>
<dbReference type="SMART" id="SM00325">
    <property type="entry name" value="RhoGEF"/>
    <property type="match status" value="1"/>
</dbReference>
<keyword evidence="4" id="KW-1185">Reference proteome</keyword>
<dbReference type="InterPro" id="IPR032675">
    <property type="entry name" value="LRR_dom_sf"/>
</dbReference>
<dbReference type="EMBL" id="SOZI01000017">
    <property type="protein sequence ID" value="TNY23013.1"/>
    <property type="molecule type" value="Genomic_DNA"/>
</dbReference>
<feature type="compositionally biased region" description="Basic and acidic residues" evidence="1">
    <location>
        <begin position="453"/>
        <end position="465"/>
    </location>
</feature>
<feature type="compositionally biased region" description="Low complexity" evidence="1">
    <location>
        <begin position="521"/>
        <end position="537"/>
    </location>
</feature>
<feature type="compositionally biased region" description="Pro residues" evidence="1">
    <location>
        <begin position="1000"/>
        <end position="1015"/>
    </location>
</feature>
<feature type="compositionally biased region" description="Basic residues" evidence="1">
    <location>
        <begin position="1022"/>
        <end position="1031"/>
    </location>
</feature>
<dbReference type="Gene3D" id="1.20.900.10">
    <property type="entry name" value="Dbl homology (DH) domain"/>
    <property type="match status" value="1"/>
</dbReference>
<feature type="compositionally biased region" description="Low complexity" evidence="1">
    <location>
        <begin position="1223"/>
        <end position="1260"/>
    </location>
</feature>
<feature type="compositionally biased region" description="Basic and acidic residues" evidence="1">
    <location>
        <begin position="1268"/>
        <end position="1278"/>
    </location>
</feature>
<feature type="region of interest" description="Disordered" evidence="1">
    <location>
        <begin position="1402"/>
        <end position="1425"/>
    </location>
</feature>
<feature type="compositionally biased region" description="Polar residues" evidence="1">
    <location>
        <begin position="341"/>
        <end position="356"/>
    </location>
</feature>
<evidence type="ECO:0000256" key="1">
    <source>
        <dbReference type="SAM" id="MobiDB-lite"/>
    </source>
</evidence>
<dbReference type="STRING" id="5288.A0A5C5G1N5"/>
<gene>
    <name evidence="3" type="ORF">DMC30DRAFT_390803</name>
</gene>
<sequence length="1717" mass="178164">MNDALQSPDHSPTPPLAPPANLVAHSSPANLASPGSSDGPTATPPSRLPCATGEGAQQAPGPPTAPMVSAGKGGSVLARVRALEAHSADADPATPSLPAGGAQGQRPTQEDANSSLGHLAEPQDAGATSCEPRSSSTASLAAPCDSDEEADCALSARLPRLSTPTSTLSTGPSPSTSSTALPLFSASPSLSAAPAQRDSRSLSSAALAALADSPARPRPPIPPKNSARLSCASTYSARSTSSSNAGAPADGSTTGSAGHSRPVSAVIDDGALLAVTSTPAGIGSSLAQSRPRPPSRSQASSRTNSSVYTPSTGAMRSSGSMSSSEEGGMMTSGEASWLGTPATTADYSSAAENSPSLLPGAGMQHKRQQPVPPLQFDQHSTSSHGGIGLGPPPPSRLDGLGIAFDPTGAVEPHTASRTSFDGEGEFGRDLDRLSAFAQSLPSPLPGLTAQHHGVSEWGERGDVVREPGQGSTLRPAHAQSPSPDDRTLVLPASLSTAARDSALPPPPPLLPVFAPRAREPSAQSARTTSSVSSSRRPSLLHIPAAAFSAGSSSTSGGLRTQPSLDRLVSPATEGSEAYYPSMGEETDFMSTDVDADEDDDEDDSFGLASGARRRAASRAGGPRYRSFGQPLTAESSFATSASASTGRRSTTAPGATSLGGRSRGNSLWNEDAPAWAFGQVGDESLHLTLGAREADIVDWSDRAIDKKELPAETTHLILRRCRTPFQIAPLLSLAVPQLAHGLVVLDISDCGLSEVPSAIASCCFLEELSISGNQLATGTLPSFLGTLPALNVLLADSCNLASLPSSLAQLGRLHTLTVRGNRLRALPAWLARLGALETLLIDDNPFHWQLQSVVRPLFVQPSAAGEADLATPVSRLGSPPPPLAQESSPVLATPVSRRGSPLPPPPIDTTAPSPPLASPPTFHSMAGTPIFAAFSTPPLGAGGPPPTGPELAAALESVHADLRGWDASSGMFPALTPALTPSLTPAFTPALTPALVDSLPTPPPLPASPPPPPEPEANDKKDKRKWGRLLKKVSGTRLRSGSKPPPPSVPLRPGALDADSRTFSQPITRGEEYEVEGKADSVGGRMFGSVGRKLKKRSKDPSFAAAGLALHGARTAPPTKRRSFLLLDAFSSSPTGLSAPNAGGSVAPQDHSTALRSVLAYLRDLDDLSPDVSLPAIPLDAPSSPLRHSPSLGALGSRPGSPASNTAAAVRRAQSTRRLPSYGSATSNGFCSSSASSTFRTSQAYDESLSPDSSSRSPVPGCTAAPVEAKKSADDPAKREAVLKEIVETEQSYLRGLEELCGIYVDSASVPVSSSANGGRRDTVLPSAERRAVFGNIEAIRDFHRKVLLPDLLAAVRGGGESAVVAGKVGDVFVQHASFMKIYTSFINSFDDALARIQTWANPTSRSRSNTMTGAPGASPALGSSSTTFDATAGVASTLSSSQKKRIKSWLKRARAHPSHSQISLESYLLLPIQRIPRYRLLLETLLSCTPPPPVAPDPSTLAALLDPHAQIAQAVREMDEVAVALNESKRENEGRAQLVVWQNRLTTRFKSPLVQPHRTLLRSGNLTLVRSVKRSMAPADPPLPNLYRSAGGSADAEPEEIPTLFQETKQVQLIGLLCTDLLVLVKAPPPPLDQDPNAPVELYTVLRLNSPQPVLGSPAGRGDSPASLFGGGDMLRLRVGDKAICYLRVRGGDAAKNRREALHWVNAINLQFEVNT</sequence>
<comment type="caution">
    <text evidence="3">The sequence shown here is derived from an EMBL/GenBank/DDBJ whole genome shotgun (WGS) entry which is preliminary data.</text>
</comment>
<evidence type="ECO:0000313" key="4">
    <source>
        <dbReference type="Proteomes" id="UP000311382"/>
    </source>
</evidence>
<protein>
    <recommendedName>
        <fullName evidence="2">DH domain-containing protein</fullName>
    </recommendedName>
</protein>
<dbReference type="OrthoDB" id="660555at2759"/>
<feature type="compositionally biased region" description="Polar residues" evidence="1">
    <location>
        <begin position="105"/>
        <end position="116"/>
    </location>
</feature>
<feature type="compositionally biased region" description="Pro residues" evidence="1">
    <location>
        <begin position="901"/>
        <end position="918"/>
    </location>
</feature>
<feature type="region of interest" description="Disordered" evidence="1">
    <location>
        <begin position="1179"/>
        <end position="1278"/>
    </location>
</feature>
<feature type="compositionally biased region" description="Low complexity" evidence="1">
    <location>
        <begin position="230"/>
        <end position="247"/>
    </location>
</feature>
<dbReference type="PANTHER" id="PTHR12673:SF270">
    <property type="entry name" value="FYVE-TYPE DOMAIN-CONTAINING PROTEIN"/>
    <property type="match status" value="1"/>
</dbReference>
<dbReference type="Gene3D" id="3.80.10.10">
    <property type="entry name" value="Ribonuclease Inhibitor"/>
    <property type="match status" value="1"/>
</dbReference>
<name>A0A5C5G1N5_9BASI</name>
<feature type="compositionally biased region" description="Acidic residues" evidence="1">
    <location>
        <begin position="593"/>
        <end position="604"/>
    </location>
</feature>
<feature type="region of interest" description="Disordered" evidence="1">
    <location>
        <begin position="1"/>
        <end position="263"/>
    </location>
</feature>
<dbReference type="Pfam" id="PF00560">
    <property type="entry name" value="LRR_1"/>
    <property type="match status" value="1"/>
</dbReference>
<dbReference type="PROSITE" id="PS50010">
    <property type="entry name" value="DH_2"/>
    <property type="match status" value="1"/>
</dbReference>
<evidence type="ECO:0000313" key="3">
    <source>
        <dbReference type="EMBL" id="TNY23013.1"/>
    </source>
</evidence>
<dbReference type="GO" id="GO:0005085">
    <property type="term" value="F:guanyl-nucleotide exchange factor activity"/>
    <property type="evidence" value="ECO:0007669"/>
    <property type="project" value="InterPro"/>
</dbReference>
<feature type="compositionally biased region" description="Low complexity" evidence="1">
    <location>
        <begin position="1413"/>
        <end position="1425"/>
    </location>
</feature>
<feature type="compositionally biased region" description="Low complexity" evidence="1">
    <location>
        <begin position="617"/>
        <end position="652"/>
    </location>
</feature>
<feature type="region of interest" description="Disordered" evidence="1">
    <location>
        <begin position="281"/>
        <end position="395"/>
    </location>
</feature>
<dbReference type="Pfam" id="PF00621">
    <property type="entry name" value="RhoGEF"/>
    <property type="match status" value="1"/>
</dbReference>
<dbReference type="InterPro" id="IPR000219">
    <property type="entry name" value="DH_dom"/>
</dbReference>
<dbReference type="CDD" id="cd00160">
    <property type="entry name" value="RhoGEF"/>
    <property type="match status" value="1"/>
</dbReference>
<dbReference type="SUPFAM" id="SSF48065">
    <property type="entry name" value="DBL homology domain (DH-domain)"/>
    <property type="match status" value="1"/>
</dbReference>
<proteinExistence type="predicted"/>
<dbReference type="InterPro" id="IPR051092">
    <property type="entry name" value="FYVE_RhoGEF_PH"/>
</dbReference>
<dbReference type="SUPFAM" id="SSF52058">
    <property type="entry name" value="L domain-like"/>
    <property type="match status" value="1"/>
</dbReference>
<feature type="region of interest" description="Disordered" evidence="1">
    <location>
        <begin position="441"/>
        <end position="663"/>
    </location>
</feature>
<dbReference type="PANTHER" id="PTHR12673">
    <property type="entry name" value="FACIOGENITAL DYSPLASIA PROTEIN"/>
    <property type="match status" value="1"/>
</dbReference>
<feature type="compositionally biased region" description="Low complexity" evidence="1">
    <location>
        <begin position="544"/>
        <end position="557"/>
    </location>
</feature>
<feature type="compositionally biased region" description="Polar residues" evidence="1">
    <location>
        <begin position="27"/>
        <end position="40"/>
    </location>
</feature>
<organism evidence="3 4">
    <name type="scientific">Rhodotorula diobovata</name>
    <dbReference type="NCBI Taxonomy" id="5288"/>
    <lineage>
        <taxon>Eukaryota</taxon>
        <taxon>Fungi</taxon>
        <taxon>Dikarya</taxon>
        <taxon>Basidiomycota</taxon>
        <taxon>Pucciniomycotina</taxon>
        <taxon>Microbotryomycetes</taxon>
        <taxon>Sporidiobolales</taxon>
        <taxon>Sporidiobolaceae</taxon>
        <taxon>Rhodotorula</taxon>
    </lineage>
</organism>
<feature type="region of interest" description="Disordered" evidence="1">
    <location>
        <begin position="994"/>
        <end position="1072"/>
    </location>
</feature>
<dbReference type="InterPro" id="IPR001611">
    <property type="entry name" value="Leu-rich_rpt"/>
</dbReference>
<dbReference type="InterPro" id="IPR035899">
    <property type="entry name" value="DBL_dom_sf"/>
</dbReference>
<evidence type="ECO:0000259" key="2">
    <source>
        <dbReference type="PROSITE" id="PS50010"/>
    </source>
</evidence>
<feature type="region of interest" description="Disordered" evidence="1">
    <location>
        <begin position="871"/>
        <end position="922"/>
    </location>
</feature>
<dbReference type="Proteomes" id="UP000311382">
    <property type="component" value="Unassembled WGS sequence"/>
</dbReference>
<feature type="compositionally biased region" description="Polar residues" evidence="1">
    <location>
        <begin position="1402"/>
        <end position="1412"/>
    </location>
</feature>
<feature type="compositionally biased region" description="Low complexity" evidence="1">
    <location>
        <begin position="161"/>
        <end position="214"/>
    </location>
</feature>
<feature type="compositionally biased region" description="Low complexity" evidence="1">
    <location>
        <begin position="284"/>
        <end position="336"/>
    </location>
</feature>
<feature type="compositionally biased region" description="Polar residues" evidence="1">
    <location>
        <begin position="1"/>
        <end position="10"/>
    </location>
</feature>
<feature type="domain" description="DH" evidence="2">
    <location>
        <begin position="1278"/>
        <end position="1529"/>
    </location>
</feature>